<dbReference type="OrthoDB" id="53505at2"/>
<dbReference type="InterPro" id="IPR050266">
    <property type="entry name" value="AB_hydrolase_sf"/>
</dbReference>
<dbReference type="InterPro" id="IPR029058">
    <property type="entry name" value="AB_hydrolase_fold"/>
</dbReference>
<comment type="caution">
    <text evidence="2">The sequence shown here is derived from an EMBL/GenBank/DDBJ whole genome shotgun (WGS) entry which is preliminary data.</text>
</comment>
<dbReference type="Pfam" id="PF00561">
    <property type="entry name" value="Abhydrolase_1"/>
    <property type="match status" value="1"/>
</dbReference>
<dbReference type="EMBL" id="QRDY01000033">
    <property type="protein sequence ID" value="RED52632.1"/>
    <property type="molecule type" value="Genomic_DNA"/>
</dbReference>
<dbReference type="RefSeq" id="WP_115995755.1">
    <property type="nucleotide sequence ID" value="NZ_QRDY01000033.1"/>
</dbReference>
<dbReference type="PANTHER" id="PTHR43798:SF33">
    <property type="entry name" value="HYDROLASE, PUTATIVE (AFU_ORTHOLOGUE AFUA_2G14860)-RELATED"/>
    <property type="match status" value="1"/>
</dbReference>
<organism evidence="2 3">
    <name type="scientific">Cohnella lupini</name>
    <dbReference type="NCBI Taxonomy" id="1294267"/>
    <lineage>
        <taxon>Bacteria</taxon>
        <taxon>Bacillati</taxon>
        <taxon>Bacillota</taxon>
        <taxon>Bacilli</taxon>
        <taxon>Bacillales</taxon>
        <taxon>Paenibacillaceae</taxon>
        <taxon>Cohnella</taxon>
    </lineage>
</organism>
<evidence type="ECO:0000313" key="3">
    <source>
        <dbReference type="Proteomes" id="UP000256869"/>
    </source>
</evidence>
<dbReference type="Gene3D" id="3.40.50.1820">
    <property type="entry name" value="alpha/beta hydrolase"/>
    <property type="match status" value="1"/>
</dbReference>
<name>A0A3D9HSZ5_9BACL</name>
<sequence length="298" mass="33891">MSESQFQASNGAFSPVMHEVVIDDVRQVYHVAGEGPICIVHSGGPGFHWGYMRMPLLEKTMTVIYLEPIGTGHSDNLPDGDYNMSKYAYFAHKVAEHIGAHQPFFLGHSHGGFVGLQYALDYPDELGGLILYSSAPCMNQELGMEQVQQLEIFTQRWADRPEALDAKNAWMDMITGKARDRDAVLKVLRRLMPAFFGNYWELSEEFKEWQAGLDFSVDPNRKPYMWDVRDVLNTIQTTTLILVGEYDFNCGPRWAKEMDEKIPASQLVMFEQGGHMNHVETPQEFVKAVNDFVSQTIK</sequence>
<evidence type="ECO:0000313" key="2">
    <source>
        <dbReference type="EMBL" id="RED52632.1"/>
    </source>
</evidence>
<dbReference type="PANTHER" id="PTHR43798">
    <property type="entry name" value="MONOACYLGLYCEROL LIPASE"/>
    <property type="match status" value="1"/>
</dbReference>
<dbReference type="SUPFAM" id="SSF53474">
    <property type="entry name" value="alpha/beta-Hydrolases"/>
    <property type="match status" value="1"/>
</dbReference>
<proteinExistence type="predicted"/>
<gene>
    <name evidence="2" type="ORF">DFP95_13330</name>
</gene>
<reference evidence="2 3" key="1">
    <citation type="submission" date="2018-07" db="EMBL/GenBank/DDBJ databases">
        <title>Genomic Encyclopedia of Type Strains, Phase III (KMG-III): the genomes of soil and plant-associated and newly described type strains.</title>
        <authorList>
            <person name="Whitman W."/>
        </authorList>
    </citation>
    <scope>NUCLEOTIDE SEQUENCE [LARGE SCALE GENOMIC DNA]</scope>
    <source>
        <strain evidence="2 3">CECT 8236</strain>
    </source>
</reference>
<keyword evidence="3" id="KW-1185">Reference proteome</keyword>
<feature type="domain" description="AB hydrolase-1" evidence="1">
    <location>
        <begin position="39"/>
        <end position="280"/>
    </location>
</feature>
<dbReference type="InterPro" id="IPR000073">
    <property type="entry name" value="AB_hydrolase_1"/>
</dbReference>
<dbReference type="PRINTS" id="PR00111">
    <property type="entry name" value="ABHYDROLASE"/>
</dbReference>
<accession>A0A3D9HSZ5</accession>
<protein>
    <submittedName>
        <fullName evidence="2">Proline iminopeptidase</fullName>
    </submittedName>
</protein>
<dbReference type="AlphaFoldDB" id="A0A3D9HSZ5"/>
<dbReference type="Proteomes" id="UP000256869">
    <property type="component" value="Unassembled WGS sequence"/>
</dbReference>
<dbReference type="GO" id="GO:0016020">
    <property type="term" value="C:membrane"/>
    <property type="evidence" value="ECO:0007669"/>
    <property type="project" value="TreeGrafter"/>
</dbReference>
<evidence type="ECO:0000259" key="1">
    <source>
        <dbReference type="Pfam" id="PF00561"/>
    </source>
</evidence>